<comment type="caution">
    <text evidence="2">The sequence shown here is derived from an EMBL/GenBank/DDBJ whole genome shotgun (WGS) entry which is preliminary data.</text>
</comment>
<accession>A0AAV9R4E8</accession>
<protein>
    <submittedName>
        <fullName evidence="2">Uncharacterized protein</fullName>
    </submittedName>
</protein>
<evidence type="ECO:0000256" key="1">
    <source>
        <dbReference type="SAM" id="MobiDB-lite"/>
    </source>
</evidence>
<dbReference type="AlphaFoldDB" id="A0AAV9R4E8"/>
<keyword evidence="3" id="KW-1185">Reference proteome</keyword>
<dbReference type="Proteomes" id="UP001311232">
    <property type="component" value="Unassembled WGS sequence"/>
</dbReference>
<feature type="region of interest" description="Disordered" evidence="1">
    <location>
        <begin position="18"/>
        <end position="46"/>
    </location>
</feature>
<proteinExistence type="predicted"/>
<name>A0AAV9R4E8_9TELE</name>
<evidence type="ECO:0000313" key="2">
    <source>
        <dbReference type="EMBL" id="KAK5603382.1"/>
    </source>
</evidence>
<sequence length="164" mass="18414">MSGSNRANFFKCTKTRNKLAARNTPPPVSTMSKQTHENDQNTEENGNKTVFEEIWCMNATLRVVATDVTIKDTTKELKDAVEQIKGHLGEAEQSIALEEDAGDLENRRRRNSVQLVGLKEGREEPGRVIQYVKKIMSQGLGLSSGEFDIERAHLGLLYRARINP</sequence>
<organism evidence="2 3">
    <name type="scientific">Crenichthys baileyi</name>
    <name type="common">White River springfish</name>
    <dbReference type="NCBI Taxonomy" id="28760"/>
    <lineage>
        <taxon>Eukaryota</taxon>
        <taxon>Metazoa</taxon>
        <taxon>Chordata</taxon>
        <taxon>Craniata</taxon>
        <taxon>Vertebrata</taxon>
        <taxon>Euteleostomi</taxon>
        <taxon>Actinopterygii</taxon>
        <taxon>Neopterygii</taxon>
        <taxon>Teleostei</taxon>
        <taxon>Neoteleostei</taxon>
        <taxon>Acanthomorphata</taxon>
        <taxon>Ovalentaria</taxon>
        <taxon>Atherinomorphae</taxon>
        <taxon>Cyprinodontiformes</taxon>
        <taxon>Goodeidae</taxon>
        <taxon>Crenichthys</taxon>
    </lineage>
</organism>
<evidence type="ECO:0000313" key="3">
    <source>
        <dbReference type="Proteomes" id="UP001311232"/>
    </source>
</evidence>
<reference evidence="2 3" key="1">
    <citation type="submission" date="2021-06" db="EMBL/GenBank/DDBJ databases">
        <authorList>
            <person name="Palmer J.M."/>
        </authorList>
    </citation>
    <scope>NUCLEOTIDE SEQUENCE [LARGE SCALE GENOMIC DNA]</scope>
    <source>
        <strain evidence="2 3">MEX-2019</strain>
        <tissue evidence="2">Muscle</tissue>
    </source>
</reference>
<dbReference type="EMBL" id="JAHHUM010002481">
    <property type="protein sequence ID" value="KAK5603382.1"/>
    <property type="molecule type" value="Genomic_DNA"/>
</dbReference>
<gene>
    <name evidence="2" type="ORF">CRENBAI_008741</name>
</gene>